<dbReference type="InterPro" id="IPR003593">
    <property type="entry name" value="AAA+_ATPase"/>
</dbReference>
<dbReference type="InterPro" id="IPR015856">
    <property type="entry name" value="ABC_transpr_CbiO/EcfA_su"/>
</dbReference>
<keyword evidence="4" id="KW-0547">Nucleotide-binding</keyword>
<dbReference type="GO" id="GO:0043190">
    <property type="term" value="C:ATP-binding cassette (ABC) transporter complex"/>
    <property type="evidence" value="ECO:0007669"/>
    <property type="project" value="TreeGrafter"/>
</dbReference>
<dbReference type="CDD" id="cd03225">
    <property type="entry name" value="ABC_cobalt_CbiO_domain1"/>
    <property type="match status" value="1"/>
</dbReference>
<evidence type="ECO:0000256" key="5">
    <source>
        <dbReference type="ARBA" id="ARBA00022840"/>
    </source>
</evidence>
<dbReference type="GO" id="GO:0016887">
    <property type="term" value="F:ATP hydrolysis activity"/>
    <property type="evidence" value="ECO:0007669"/>
    <property type="project" value="InterPro"/>
</dbReference>
<dbReference type="PROSITE" id="PS50893">
    <property type="entry name" value="ABC_TRANSPORTER_2"/>
    <property type="match status" value="1"/>
</dbReference>
<comment type="similarity">
    <text evidence="1">Belongs to the ABC transporter superfamily.</text>
</comment>
<keyword evidence="8" id="KW-0175">Coiled coil</keyword>
<dbReference type="SUPFAM" id="SSF52540">
    <property type="entry name" value="P-loop containing nucleoside triphosphate hydrolases"/>
    <property type="match status" value="1"/>
</dbReference>
<evidence type="ECO:0000313" key="11">
    <source>
        <dbReference type="Proteomes" id="UP000886861"/>
    </source>
</evidence>
<gene>
    <name evidence="10" type="ORF">IAA62_02560</name>
</gene>
<evidence type="ECO:0000256" key="3">
    <source>
        <dbReference type="ARBA" id="ARBA00022475"/>
    </source>
</evidence>
<evidence type="ECO:0000313" key="10">
    <source>
        <dbReference type="EMBL" id="HIV01418.1"/>
    </source>
</evidence>
<dbReference type="Gene3D" id="3.40.50.300">
    <property type="entry name" value="P-loop containing nucleotide triphosphate hydrolases"/>
    <property type="match status" value="1"/>
</dbReference>
<evidence type="ECO:0000256" key="1">
    <source>
        <dbReference type="ARBA" id="ARBA00005417"/>
    </source>
</evidence>
<dbReference type="AlphaFoldDB" id="A0A9D1SY74"/>
<evidence type="ECO:0000256" key="7">
    <source>
        <dbReference type="ARBA" id="ARBA00023136"/>
    </source>
</evidence>
<keyword evidence="6" id="KW-1278">Translocase</keyword>
<feature type="domain" description="ABC transporter" evidence="9">
    <location>
        <begin position="2"/>
        <end position="227"/>
    </location>
</feature>
<reference evidence="10" key="2">
    <citation type="journal article" date="2021" name="PeerJ">
        <title>Extensive microbial diversity within the chicken gut microbiome revealed by metagenomics and culture.</title>
        <authorList>
            <person name="Gilroy R."/>
            <person name="Ravi A."/>
            <person name="Getino M."/>
            <person name="Pursley I."/>
            <person name="Horton D.L."/>
            <person name="Alikhan N.F."/>
            <person name="Baker D."/>
            <person name="Gharbi K."/>
            <person name="Hall N."/>
            <person name="Watson M."/>
            <person name="Adriaenssens E.M."/>
            <person name="Foster-Nyarko E."/>
            <person name="Jarju S."/>
            <person name="Secka A."/>
            <person name="Antonio M."/>
            <person name="Oren A."/>
            <person name="Chaudhuri R.R."/>
            <person name="La Ragione R."/>
            <person name="Hildebrand F."/>
            <person name="Pallen M.J."/>
        </authorList>
    </citation>
    <scope>NUCLEOTIDE SEQUENCE</scope>
    <source>
        <strain evidence="10">CHK186-9395</strain>
    </source>
</reference>
<dbReference type="GO" id="GO:0005524">
    <property type="term" value="F:ATP binding"/>
    <property type="evidence" value="ECO:0007669"/>
    <property type="project" value="UniProtKB-KW"/>
</dbReference>
<evidence type="ECO:0000259" key="9">
    <source>
        <dbReference type="PROSITE" id="PS50893"/>
    </source>
</evidence>
<comment type="caution">
    <text evidence="10">The sequence shown here is derived from an EMBL/GenBank/DDBJ whole genome shotgun (WGS) entry which is preliminary data.</text>
</comment>
<reference evidence="10" key="1">
    <citation type="submission" date="2020-10" db="EMBL/GenBank/DDBJ databases">
        <authorList>
            <person name="Gilroy R."/>
        </authorList>
    </citation>
    <scope>NUCLEOTIDE SEQUENCE</scope>
    <source>
        <strain evidence="10">CHK186-9395</strain>
    </source>
</reference>
<dbReference type="EMBL" id="DVOJ01000009">
    <property type="protein sequence ID" value="HIV01418.1"/>
    <property type="molecule type" value="Genomic_DNA"/>
</dbReference>
<dbReference type="InterPro" id="IPR050095">
    <property type="entry name" value="ECF_ABC_transporter_ATP-bd"/>
</dbReference>
<keyword evidence="7" id="KW-0472">Membrane</keyword>
<evidence type="ECO:0000256" key="8">
    <source>
        <dbReference type="SAM" id="Coils"/>
    </source>
</evidence>
<dbReference type="SMART" id="SM00382">
    <property type="entry name" value="AAA"/>
    <property type="match status" value="1"/>
</dbReference>
<protein>
    <submittedName>
        <fullName evidence="10">ABC transporter ATP-binding protein</fullName>
    </submittedName>
</protein>
<dbReference type="PANTHER" id="PTHR43553">
    <property type="entry name" value="HEAVY METAL TRANSPORTER"/>
    <property type="match status" value="1"/>
</dbReference>
<dbReference type="GO" id="GO:0042626">
    <property type="term" value="F:ATPase-coupled transmembrane transporter activity"/>
    <property type="evidence" value="ECO:0007669"/>
    <property type="project" value="TreeGrafter"/>
</dbReference>
<keyword evidence="2" id="KW-0813">Transport</keyword>
<organism evidence="10 11">
    <name type="scientific">Candidatus Caccopulliclostridium gallistercoris</name>
    <dbReference type="NCBI Taxonomy" id="2840719"/>
    <lineage>
        <taxon>Bacteria</taxon>
        <taxon>Bacillati</taxon>
        <taxon>Bacillota</taxon>
        <taxon>Clostridia</taxon>
        <taxon>Candidatus Caccopulliclostridium</taxon>
    </lineage>
</organism>
<accession>A0A9D1SY74</accession>
<proteinExistence type="inferred from homology"/>
<dbReference type="InterPro" id="IPR003439">
    <property type="entry name" value="ABC_transporter-like_ATP-bd"/>
</dbReference>
<dbReference type="PANTHER" id="PTHR43553:SF24">
    <property type="entry name" value="ENERGY-COUPLING FACTOR TRANSPORTER ATP-BINDING PROTEIN ECFA1"/>
    <property type="match status" value="1"/>
</dbReference>
<dbReference type="Pfam" id="PF00005">
    <property type="entry name" value="ABC_tran"/>
    <property type="match status" value="1"/>
</dbReference>
<dbReference type="Proteomes" id="UP000886861">
    <property type="component" value="Unassembled WGS sequence"/>
</dbReference>
<keyword evidence="5 10" id="KW-0067">ATP-binding</keyword>
<name>A0A9D1SY74_9FIRM</name>
<evidence type="ECO:0000256" key="4">
    <source>
        <dbReference type="ARBA" id="ARBA00022741"/>
    </source>
</evidence>
<evidence type="ECO:0000256" key="2">
    <source>
        <dbReference type="ARBA" id="ARBA00022448"/>
    </source>
</evidence>
<dbReference type="InterPro" id="IPR027417">
    <property type="entry name" value="P-loop_NTPase"/>
</dbReference>
<feature type="coiled-coil region" evidence="8">
    <location>
        <begin position="95"/>
        <end position="122"/>
    </location>
</feature>
<keyword evidence="3" id="KW-1003">Cell membrane</keyword>
<evidence type="ECO:0000256" key="6">
    <source>
        <dbReference type="ARBA" id="ARBA00022967"/>
    </source>
</evidence>
<sequence length="255" mass="28582">MITLTNVSYKYPEFNLEDVSFSLNGGEILAITGKNGSGKTTLINLLSGLIKAKSGQILIDGEKLSKSKIVTGVVQQNPDNQIIFNKVYDDIAFTLKNYKINKEEFKDRIESALSEVNMLEFKNSETFSLSTGQKQRVVIANMLAIRPKLIIFDEATAYLDQTTKNIIYKLFQKLKAQGVSVIFATNALEEIVYADKVLVMKSGRVKAFDETRNIIKNLSVFEEENLPLKLKLLNMLNLCESSDEEILKLIGGILK</sequence>